<keyword evidence="5" id="KW-1185">Reference proteome</keyword>
<name>A0AAV7LBK7_PLEWA</name>
<dbReference type="InterPro" id="IPR026755">
    <property type="entry name" value="Fam221a/b"/>
</dbReference>
<proteinExistence type="inferred from homology"/>
<comment type="similarity">
    <text evidence="1">Belongs to the FAM221 family.</text>
</comment>
<dbReference type="AlphaFoldDB" id="A0AAV7LBK7"/>
<comment type="caution">
    <text evidence="4">The sequence shown here is derived from an EMBL/GenBank/DDBJ whole genome shotgun (WGS) entry which is preliminary data.</text>
</comment>
<evidence type="ECO:0000256" key="3">
    <source>
        <dbReference type="SAM" id="MobiDB-lite"/>
    </source>
</evidence>
<gene>
    <name evidence="4" type="ORF">NDU88_000903</name>
</gene>
<dbReference type="Pfam" id="PF14753">
    <property type="entry name" value="FAM221"/>
    <property type="match status" value="1"/>
</dbReference>
<sequence length="328" mass="36471">MRGQGFAIDEGKALVRPGLRGELAPQGAERLPNVEALRIQGGAPAEAVQDYLEYRRIVGDDDQGKLFTPQEYEDYKKRVIPVRLRNRLYVSWRSPTGMDCKLVGPETPCFCTHRYKQHKTDFEELPSERPIHLPCRVGHCQCKGYLYVPLNGTSPIRCRCKHFADDHSEANGHRCKKCSTCPGFHSSFTCGCGKPAYVHQTVVETKEERLAQGKPVGQDVPYAAMGGLTGFSSLAEGYMRLDDSGRGAQPLAFLESSGSRMDHPFLKAYAPQISGGSSSSSQAVSHVTSEEEDMAYFEKRYQEQLKKEKTSKGLKPTKGPTQPRPKQP</sequence>
<dbReference type="EMBL" id="JANPWB010000015">
    <property type="protein sequence ID" value="KAJ1087739.1"/>
    <property type="molecule type" value="Genomic_DNA"/>
</dbReference>
<reference evidence="4" key="1">
    <citation type="journal article" date="2022" name="bioRxiv">
        <title>Sequencing and chromosome-scale assembly of the giantPleurodeles waltlgenome.</title>
        <authorList>
            <person name="Brown T."/>
            <person name="Elewa A."/>
            <person name="Iarovenko S."/>
            <person name="Subramanian E."/>
            <person name="Araus A.J."/>
            <person name="Petzold A."/>
            <person name="Susuki M."/>
            <person name="Suzuki K.-i.T."/>
            <person name="Hayashi T."/>
            <person name="Toyoda A."/>
            <person name="Oliveira C."/>
            <person name="Osipova E."/>
            <person name="Leigh N.D."/>
            <person name="Simon A."/>
            <person name="Yun M.H."/>
        </authorList>
    </citation>
    <scope>NUCLEOTIDE SEQUENCE</scope>
    <source>
        <strain evidence="4">20211129_DDA</strain>
        <tissue evidence="4">Liver</tissue>
    </source>
</reference>
<feature type="compositionally biased region" description="Basic and acidic residues" evidence="3">
    <location>
        <begin position="296"/>
        <end position="311"/>
    </location>
</feature>
<dbReference type="Proteomes" id="UP001066276">
    <property type="component" value="Chromosome 11"/>
</dbReference>
<feature type="region of interest" description="Disordered" evidence="3">
    <location>
        <begin position="272"/>
        <end position="328"/>
    </location>
</feature>
<organism evidence="4 5">
    <name type="scientific">Pleurodeles waltl</name>
    <name type="common">Iberian ribbed newt</name>
    <dbReference type="NCBI Taxonomy" id="8319"/>
    <lineage>
        <taxon>Eukaryota</taxon>
        <taxon>Metazoa</taxon>
        <taxon>Chordata</taxon>
        <taxon>Craniata</taxon>
        <taxon>Vertebrata</taxon>
        <taxon>Euteleostomi</taxon>
        <taxon>Amphibia</taxon>
        <taxon>Batrachia</taxon>
        <taxon>Caudata</taxon>
        <taxon>Salamandroidea</taxon>
        <taxon>Salamandridae</taxon>
        <taxon>Pleurodelinae</taxon>
        <taxon>Pleurodeles</taxon>
    </lineage>
</organism>
<accession>A0AAV7LBK7</accession>
<protein>
    <recommendedName>
        <fullName evidence="2">Protein FAM221A</fullName>
    </recommendedName>
</protein>
<evidence type="ECO:0000256" key="2">
    <source>
        <dbReference type="ARBA" id="ARBA00039630"/>
    </source>
</evidence>
<dbReference type="PANTHER" id="PTHR31214:SF2">
    <property type="entry name" value="PROTEIN FAM221A"/>
    <property type="match status" value="1"/>
</dbReference>
<evidence type="ECO:0000313" key="4">
    <source>
        <dbReference type="EMBL" id="KAJ1087739.1"/>
    </source>
</evidence>
<evidence type="ECO:0000256" key="1">
    <source>
        <dbReference type="ARBA" id="ARBA00011026"/>
    </source>
</evidence>
<evidence type="ECO:0000313" key="5">
    <source>
        <dbReference type="Proteomes" id="UP001066276"/>
    </source>
</evidence>
<dbReference type="PANTHER" id="PTHR31214">
    <property type="entry name" value="PROTEIN FAM221A-RELATED"/>
    <property type="match status" value="1"/>
</dbReference>